<dbReference type="InterPro" id="IPR006132">
    <property type="entry name" value="Asp/Orn_carbamoyltranf_P-bd"/>
</dbReference>
<dbReference type="Proteomes" id="UP000319212">
    <property type="component" value="Unassembled WGS sequence"/>
</dbReference>
<evidence type="ECO:0000259" key="2">
    <source>
        <dbReference type="Pfam" id="PF02729"/>
    </source>
</evidence>
<name>A0A502E0Z9_9BURK</name>
<accession>A0A502E0Z9</accession>
<dbReference type="InterPro" id="IPR036901">
    <property type="entry name" value="Asp/Orn_carbamoylTrfase_sf"/>
</dbReference>
<protein>
    <recommendedName>
        <fullName evidence="2">Aspartate/ornithine carbamoyltransferase carbamoyl-P binding domain-containing protein</fullName>
    </recommendedName>
</protein>
<dbReference type="OrthoDB" id="8898029at2"/>
<evidence type="ECO:0000313" key="4">
    <source>
        <dbReference type="Proteomes" id="UP000319212"/>
    </source>
</evidence>
<evidence type="ECO:0000256" key="1">
    <source>
        <dbReference type="ARBA" id="ARBA00022679"/>
    </source>
</evidence>
<dbReference type="EMBL" id="RCZI01000001">
    <property type="protein sequence ID" value="TPG30216.1"/>
    <property type="molecule type" value="Genomic_DNA"/>
</dbReference>
<dbReference type="Pfam" id="PF02729">
    <property type="entry name" value="OTCace_N"/>
    <property type="match status" value="1"/>
</dbReference>
<dbReference type="GO" id="GO:0016743">
    <property type="term" value="F:carboxyl- or carbamoyltransferase activity"/>
    <property type="evidence" value="ECO:0007669"/>
    <property type="project" value="InterPro"/>
</dbReference>
<gene>
    <name evidence="3" type="ORF">EAH82_01575</name>
</gene>
<feature type="domain" description="Aspartate/ornithine carbamoyltransferase carbamoyl-P binding" evidence="2">
    <location>
        <begin position="71"/>
        <end position="190"/>
    </location>
</feature>
<reference evidence="3 4" key="1">
    <citation type="journal article" date="2019" name="Environ. Microbiol.">
        <title>Species interactions and distinct microbial communities in high Arctic permafrost affected cryosols are associated with the CH4 and CO2 gas fluxes.</title>
        <authorList>
            <person name="Altshuler I."/>
            <person name="Hamel J."/>
            <person name="Turney S."/>
            <person name="Magnuson E."/>
            <person name="Levesque R."/>
            <person name="Greer C."/>
            <person name="Whyte L.G."/>
        </authorList>
    </citation>
    <scope>NUCLEOTIDE SEQUENCE [LARGE SCALE GENOMIC DNA]</scope>
    <source>
        <strain evidence="3 4">S06.C</strain>
    </source>
</reference>
<dbReference type="Gene3D" id="3.40.50.1370">
    <property type="entry name" value="Aspartate/ornithine carbamoyltransferase"/>
    <property type="match status" value="1"/>
</dbReference>
<organism evidence="3 4">
    <name type="scientific">Variovorax guangxiensis</name>
    <dbReference type="NCBI Taxonomy" id="1775474"/>
    <lineage>
        <taxon>Bacteria</taxon>
        <taxon>Pseudomonadati</taxon>
        <taxon>Pseudomonadota</taxon>
        <taxon>Betaproteobacteria</taxon>
        <taxon>Burkholderiales</taxon>
        <taxon>Comamonadaceae</taxon>
        <taxon>Variovorax</taxon>
    </lineage>
</organism>
<comment type="caution">
    <text evidence="3">The sequence shown here is derived from an EMBL/GenBank/DDBJ whole genome shotgun (WGS) entry which is preliminary data.</text>
</comment>
<keyword evidence="1" id="KW-0808">Transferase</keyword>
<dbReference type="AlphaFoldDB" id="A0A502E0Z9"/>
<dbReference type="GO" id="GO:0016597">
    <property type="term" value="F:amino acid binding"/>
    <property type="evidence" value="ECO:0007669"/>
    <property type="project" value="InterPro"/>
</dbReference>
<dbReference type="GO" id="GO:0006520">
    <property type="term" value="P:amino acid metabolic process"/>
    <property type="evidence" value="ECO:0007669"/>
    <property type="project" value="InterPro"/>
</dbReference>
<dbReference type="SUPFAM" id="SSF53671">
    <property type="entry name" value="Aspartate/ornithine carbamoyltransferase"/>
    <property type="match status" value="1"/>
</dbReference>
<proteinExistence type="predicted"/>
<sequence>MQRPHRTASLERHRTRRDGFHADALIAVKGRAARGPTLGDPMPVMPVPSTLSPFSVGRASPDTGEAAVAAQRWLAAAERLRAAFRIGAAGHPLVGKNLAVLQPSGATEASPLQCAATDLGARVAQVRLGEPPPTAADFAHIARMLGRFYDAIDASRLPQDAAAELQKHAGVPVYRGLGDGDHPVRALAAHMARQAGSDGDDLRFVLQALLVRTMT</sequence>
<evidence type="ECO:0000313" key="3">
    <source>
        <dbReference type="EMBL" id="TPG30216.1"/>
    </source>
</evidence>